<dbReference type="InterPro" id="IPR003731">
    <property type="entry name" value="Di-Nase_FeMo-co_biosynth"/>
</dbReference>
<sequence length="194" mass="20833">MRVALPSTNRDERSAPVATHFGRTAVFTVINTETDEIELLEHEGGHGHDSSPPPVTIANANVDVVIAGDIGRGAVSRLQDAGIEVFRGADGTVDEALTQWEAGELEAVDPGDVHGHDHGDHDHDHGDHEHGHGHGDHEHGHGHGDHEHGHGHGDHEHGHGHGDHEHGHEHESDEHEHNHGLHHGHGQGTDSDEN</sequence>
<evidence type="ECO:0000313" key="3">
    <source>
        <dbReference type="EMBL" id="AOW80835.1"/>
    </source>
</evidence>
<protein>
    <submittedName>
        <fullName evidence="3">Dinitrogenase iron-molybdenum cofactor biosynthesis protein</fullName>
    </submittedName>
</protein>
<dbReference type="Proteomes" id="UP000185608">
    <property type="component" value="Chromosome"/>
</dbReference>
<dbReference type="Pfam" id="PF02579">
    <property type="entry name" value="Nitro_FeMo-Co"/>
    <property type="match status" value="1"/>
</dbReference>
<evidence type="ECO:0000313" key="4">
    <source>
        <dbReference type="Proteomes" id="UP000185608"/>
    </source>
</evidence>
<dbReference type="PANTHER" id="PTHR42983:SF1">
    <property type="entry name" value="IRON-MOLYBDENUM PROTEIN"/>
    <property type="match status" value="1"/>
</dbReference>
<dbReference type="PANTHER" id="PTHR42983">
    <property type="entry name" value="DINITROGENASE IRON-MOLYBDENUM COFACTOR PROTEIN-RELATED"/>
    <property type="match status" value="1"/>
</dbReference>
<dbReference type="GeneID" id="29829652"/>
<organism evidence="3 4">
    <name type="scientific">Halodesulfurarchaeum formicicum</name>
    <dbReference type="NCBI Taxonomy" id="1873524"/>
    <lineage>
        <taxon>Archaea</taxon>
        <taxon>Methanobacteriati</taxon>
        <taxon>Methanobacteriota</taxon>
        <taxon>Stenosarchaea group</taxon>
        <taxon>Halobacteria</taxon>
        <taxon>Halobacteriales</taxon>
        <taxon>Halobacteriaceae</taxon>
        <taxon>Halodesulfurarchaeum</taxon>
    </lineage>
</organism>
<gene>
    <name evidence="3" type="ORF">HTSR_1665</name>
</gene>
<dbReference type="KEGG" id="halh:HTSR_1665"/>
<proteinExistence type="predicted"/>
<dbReference type="EMBL" id="CP016070">
    <property type="protein sequence ID" value="AOW80835.1"/>
    <property type="molecule type" value="Genomic_DNA"/>
</dbReference>
<dbReference type="SUPFAM" id="SSF53146">
    <property type="entry name" value="Nitrogenase accessory factor-like"/>
    <property type="match status" value="1"/>
</dbReference>
<evidence type="ECO:0000259" key="2">
    <source>
        <dbReference type="Pfam" id="PF02579"/>
    </source>
</evidence>
<feature type="region of interest" description="Disordered" evidence="1">
    <location>
        <begin position="108"/>
        <end position="194"/>
    </location>
</feature>
<reference evidence="3 4" key="1">
    <citation type="submission" date="2016-06" db="EMBL/GenBank/DDBJ databases">
        <title>Discovery of anaerobic lithoheterotrophic haloarchaeon capable of sulfur respiration by hydrogen and formate.</title>
        <authorList>
            <person name="Sorokin D.Y."/>
            <person name="Kublanov I.V."/>
            <person name="Roman P."/>
            <person name="Sinninghe Damste J.S."/>
            <person name="Golyshin P.N."/>
            <person name="Rojo D."/>
            <person name="Ciordia S."/>
            <person name="Mena Md.C."/>
            <person name="Ferrer M."/>
            <person name="Smedile F."/>
            <person name="Messina E."/>
            <person name="La Cono V."/>
            <person name="Yakimov M.M."/>
        </authorList>
    </citation>
    <scope>NUCLEOTIDE SEQUENCE [LARGE SCALE GENOMIC DNA]</scope>
    <source>
        <strain evidence="3 4">HTSR1</strain>
    </source>
</reference>
<feature type="compositionally biased region" description="Basic and acidic residues" evidence="1">
    <location>
        <begin position="111"/>
        <end position="179"/>
    </location>
</feature>
<dbReference type="STRING" id="1873524.HSR6_1733"/>
<name>A0A1D8S643_9EURY</name>
<feature type="domain" description="Dinitrogenase iron-molybdenum cofactor biosynthesis" evidence="2">
    <location>
        <begin position="16"/>
        <end position="101"/>
    </location>
</feature>
<dbReference type="InterPro" id="IPR036105">
    <property type="entry name" value="DiNase_FeMo-co_biosyn_sf"/>
</dbReference>
<dbReference type="PATRIC" id="fig|1855411.3.peg.1671"/>
<dbReference type="RefSeq" id="WP_070365499.1">
    <property type="nucleotide sequence ID" value="NZ_CP016070.1"/>
</dbReference>
<accession>A0A1D8S643</accession>
<evidence type="ECO:0000256" key="1">
    <source>
        <dbReference type="SAM" id="MobiDB-lite"/>
    </source>
</evidence>
<dbReference type="CDD" id="cd00851">
    <property type="entry name" value="MTH1175"/>
    <property type="match status" value="1"/>
</dbReference>
<dbReference type="Gene3D" id="3.30.420.130">
    <property type="entry name" value="Dinitrogenase iron-molybdenum cofactor biosynthesis domain"/>
    <property type="match status" value="1"/>
</dbReference>
<dbReference type="AlphaFoldDB" id="A0A1D8S643"/>
<dbReference type="InterPro" id="IPR033913">
    <property type="entry name" value="MTH1175_dom"/>
</dbReference>